<dbReference type="GO" id="GO:0052689">
    <property type="term" value="F:carboxylic ester hydrolase activity"/>
    <property type="evidence" value="ECO:0007669"/>
    <property type="project" value="UniProtKB-ARBA"/>
</dbReference>
<dbReference type="SUPFAM" id="SSF53474">
    <property type="entry name" value="alpha/beta-Hydrolases"/>
    <property type="match status" value="1"/>
</dbReference>
<dbReference type="STRING" id="225324.SAMN02745126_00560"/>
<dbReference type="Gene3D" id="3.40.50.1820">
    <property type="entry name" value="alpha/beta hydrolase"/>
    <property type="match status" value="1"/>
</dbReference>
<dbReference type="EMBL" id="FUWJ01000001">
    <property type="protein sequence ID" value="SJZ34946.1"/>
    <property type="molecule type" value="Genomic_DNA"/>
</dbReference>
<proteinExistence type="predicted"/>
<keyword evidence="4" id="KW-1185">Reference proteome</keyword>
<dbReference type="PANTHER" id="PTHR22946:SF9">
    <property type="entry name" value="POLYKETIDE TRANSFERASE AF380"/>
    <property type="match status" value="1"/>
</dbReference>
<evidence type="ECO:0000256" key="1">
    <source>
        <dbReference type="ARBA" id="ARBA00022801"/>
    </source>
</evidence>
<keyword evidence="1 3" id="KW-0378">Hydrolase</keyword>
<dbReference type="InterPro" id="IPR002925">
    <property type="entry name" value="Dienelactn_hydro"/>
</dbReference>
<evidence type="ECO:0000313" key="3">
    <source>
        <dbReference type="EMBL" id="SJZ34946.1"/>
    </source>
</evidence>
<evidence type="ECO:0000313" key="4">
    <source>
        <dbReference type="Proteomes" id="UP000190092"/>
    </source>
</evidence>
<dbReference type="InterPro" id="IPR029058">
    <property type="entry name" value="AB_hydrolase_fold"/>
</dbReference>
<feature type="domain" description="Dienelactone hydrolase" evidence="2">
    <location>
        <begin position="7"/>
        <end position="175"/>
    </location>
</feature>
<protein>
    <submittedName>
        <fullName evidence="3">Dienelactone hydrolase family protein</fullName>
    </submittedName>
</protein>
<gene>
    <name evidence="3" type="ORF">SAMN02745126_00560</name>
</gene>
<dbReference type="AlphaFoldDB" id="A0A1T4JXK2"/>
<reference evidence="4" key="1">
    <citation type="submission" date="2017-02" db="EMBL/GenBank/DDBJ databases">
        <authorList>
            <person name="Varghese N."/>
            <person name="Submissions S."/>
        </authorList>
    </citation>
    <scope>NUCLEOTIDE SEQUENCE [LARGE SCALE GENOMIC DNA]</scope>
    <source>
        <strain evidence="4">ATCC 27094</strain>
    </source>
</reference>
<dbReference type="Pfam" id="PF01738">
    <property type="entry name" value="DLH"/>
    <property type="match status" value="1"/>
</dbReference>
<evidence type="ECO:0000259" key="2">
    <source>
        <dbReference type="Pfam" id="PF01738"/>
    </source>
</evidence>
<accession>A0A1T4JXK2</accession>
<dbReference type="PANTHER" id="PTHR22946">
    <property type="entry name" value="DIENELACTONE HYDROLASE DOMAIN-CONTAINING PROTEIN-RELATED"/>
    <property type="match status" value="1"/>
</dbReference>
<dbReference type="Proteomes" id="UP000190092">
    <property type="component" value="Unassembled WGS sequence"/>
</dbReference>
<dbReference type="InterPro" id="IPR050261">
    <property type="entry name" value="FrsA_esterase"/>
</dbReference>
<sequence>MVLLTSSAGVQRHREHYYAQALTEAGAAALIIDSFSGRGVRRTVADQSLVSAAQMEGDAFAALALLRADPRIDPDRIGVMGVSKGGVATLNTAIAVRQRWRAGFPHLFDLHVAICPGATAQHRDATTHGRPMYFMLAGRDDYTPAPLAIEYAERMRAAGNRRIKVKVYSGAHHGWESLGGVFDIRDAENWSCCRNLIEDDGRHFVPAAGRAFSEPEYQAWARSNCVTWGARAGGGTAELKQRATADLLDFLSVHGFAPQWTNLRPASINCV</sequence>
<name>A0A1T4JXK2_9HYPH</name>
<organism evidence="3 4">
    <name type="scientific">Enhydrobacter aerosaccus</name>
    <dbReference type="NCBI Taxonomy" id="225324"/>
    <lineage>
        <taxon>Bacteria</taxon>
        <taxon>Pseudomonadati</taxon>
        <taxon>Pseudomonadota</taxon>
        <taxon>Alphaproteobacteria</taxon>
        <taxon>Hyphomicrobiales</taxon>
        <taxon>Enhydrobacter</taxon>
    </lineage>
</organism>